<evidence type="ECO:0000313" key="2">
    <source>
        <dbReference type="EMBL" id="GAE31215.1"/>
    </source>
</evidence>
<evidence type="ECO:0000313" key="3">
    <source>
        <dbReference type="Proteomes" id="UP000018895"/>
    </source>
</evidence>
<comment type="caution">
    <text evidence="2">The sequence shown here is derived from an EMBL/GenBank/DDBJ whole genome shotgun (WGS) entry which is preliminary data.</text>
</comment>
<keyword evidence="1" id="KW-1133">Transmembrane helix</keyword>
<evidence type="ECO:0000256" key="1">
    <source>
        <dbReference type="SAM" id="Phobius"/>
    </source>
</evidence>
<dbReference type="STRING" id="1236971.JCM9152_2670"/>
<keyword evidence="1" id="KW-0472">Membrane</keyword>
<dbReference type="OrthoDB" id="9909041at2"/>
<protein>
    <submittedName>
        <fullName evidence="2">Uncharacterized protein</fullName>
    </submittedName>
</protein>
<organism evidence="2 3">
    <name type="scientific">Halalkalibacter hemicellulosilyticusJCM 9152</name>
    <dbReference type="NCBI Taxonomy" id="1236971"/>
    <lineage>
        <taxon>Bacteria</taxon>
        <taxon>Bacillati</taxon>
        <taxon>Bacillota</taxon>
        <taxon>Bacilli</taxon>
        <taxon>Bacillales</taxon>
        <taxon>Bacillaceae</taxon>
        <taxon>Halalkalibacter</taxon>
    </lineage>
</organism>
<keyword evidence="3" id="KW-1185">Reference proteome</keyword>
<keyword evidence="1" id="KW-0812">Transmembrane</keyword>
<feature type="transmembrane region" description="Helical" evidence="1">
    <location>
        <begin position="7"/>
        <end position="25"/>
    </location>
</feature>
<name>W4QGH3_9BACI</name>
<gene>
    <name evidence="2" type="ORF">JCM9152_2670</name>
</gene>
<dbReference type="RefSeq" id="WP_156314992.1">
    <property type="nucleotide sequence ID" value="NZ_BAUU01000017.1"/>
</dbReference>
<accession>W4QGH3</accession>
<feature type="transmembrane region" description="Helical" evidence="1">
    <location>
        <begin position="31"/>
        <end position="47"/>
    </location>
</feature>
<dbReference type="Proteomes" id="UP000018895">
    <property type="component" value="Unassembled WGS sequence"/>
</dbReference>
<dbReference type="AlphaFoldDB" id="W4QGH3"/>
<reference evidence="2" key="1">
    <citation type="journal article" date="2014" name="Genome Announc.">
        <title>Draft Genome Sequences of Three Alkaliphilic Bacillus Strains, Bacillus wakoensis JCM 9140T, Bacillus akibai JCM 9157T, and Bacillus hemicellulosilyticus JCM 9152T.</title>
        <authorList>
            <person name="Yuki M."/>
            <person name="Oshima K."/>
            <person name="Suda W."/>
            <person name="Oshida Y."/>
            <person name="Kitamura K."/>
            <person name="Iida T."/>
            <person name="Hattori M."/>
            <person name="Ohkuma M."/>
        </authorList>
    </citation>
    <scope>NUCLEOTIDE SEQUENCE [LARGE SCALE GENOMIC DNA]</scope>
    <source>
        <strain evidence="2">JCM 9152</strain>
    </source>
</reference>
<proteinExistence type="predicted"/>
<sequence>MKVFIGIIIFALVTMISFYVLSTLVQLHEGASVIIALIVGLAVEVFVRRKWR</sequence>
<dbReference type="EMBL" id="BAUU01000017">
    <property type="protein sequence ID" value="GAE31215.1"/>
    <property type="molecule type" value="Genomic_DNA"/>
</dbReference>